<dbReference type="Proteomes" id="UP000319040">
    <property type="component" value="Unassembled WGS sequence"/>
</dbReference>
<evidence type="ECO:0000259" key="1">
    <source>
        <dbReference type="Pfam" id="PF02541"/>
    </source>
</evidence>
<dbReference type="Gene3D" id="3.30.420.150">
    <property type="entry name" value="Exopolyphosphatase. Domain 2"/>
    <property type="match status" value="1"/>
</dbReference>
<dbReference type="PANTHER" id="PTHR30005">
    <property type="entry name" value="EXOPOLYPHOSPHATASE"/>
    <property type="match status" value="1"/>
</dbReference>
<dbReference type="AlphaFoldDB" id="A0A521D7G5"/>
<dbReference type="Gene3D" id="3.30.420.40">
    <property type="match status" value="1"/>
</dbReference>
<dbReference type="SUPFAM" id="SSF53067">
    <property type="entry name" value="Actin-like ATPase domain"/>
    <property type="match status" value="2"/>
</dbReference>
<dbReference type="RefSeq" id="WP_142533391.1">
    <property type="nucleotide sequence ID" value="NZ_FXTB01000004.1"/>
</dbReference>
<gene>
    <name evidence="2" type="ORF">SAMN06265379_104250</name>
</gene>
<dbReference type="PANTHER" id="PTHR30005:SF0">
    <property type="entry name" value="RETROGRADE REGULATION PROTEIN 2"/>
    <property type="match status" value="1"/>
</dbReference>
<dbReference type="Pfam" id="PF02541">
    <property type="entry name" value="Ppx-GppA"/>
    <property type="match status" value="1"/>
</dbReference>
<evidence type="ECO:0000313" key="3">
    <source>
        <dbReference type="Proteomes" id="UP000319040"/>
    </source>
</evidence>
<dbReference type="OrthoDB" id="9814545at2"/>
<reference evidence="2 3" key="1">
    <citation type="submission" date="2017-05" db="EMBL/GenBank/DDBJ databases">
        <authorList>
            <person name="Varghese N."/>
            <person name="Submissions S."/>
        </authorList>
    </citation>
    <scope>NUCLEOTIDE SEQUENCE [LARGE SCALE GENOMIC DNA]</scope>
    <source>
        <strain evidence="2 3">DSM 27040</strain>
    </source>
</reference>
<dbReference type="InterPro" id="IPR043129">
    <property type="entry name" value="ATPase_NBD"/>
</dbReference>
<keyword evidence="3" id="KW-1185">Reference proteome</keyword>
<feature type="domain" description="Ppx/GppA phosphatase N-terminal" evidence="1">
    <location>
        <begin position="18"/>
        <end position="308"/>
    </location>
</feature>
<accession>A0A521D7G5</accession>
<dbReference type="EMBL" id="FXTB01000004">
    <property type="protein sequence ID" value="SMO66840.1"/>
    <property type="molecule type" value="Genomic_DNA"/>
</dbReference>
<organism evidence="2 3">
    <name type="scientific">Saccharicrinis carchari</name>
    <dbReference type="NCBI Taxonomy" id="1168039"/>
    <lineage>
        <taxon>Bacteria</taxon>
        <taxon>Pseudomonadati</taxon>
        <taxon>Bacteroidota</taxon>
        <taxon>Bacteroidia</taxon>
        <taxon>Marinilabiliales</taxon>
        <taxon>Marinilabiliaceae</taxon>
        <taxon>Saccharicrinis</taxon>
    </lineage>
</organism>
<sequence>MHIAIIDLGTNTFNLLIVRVNRDNDYTILFENKHPTKLGKGGINKNTITPEAFERGFVALQTHLDTIKKFDVDRIHCFATSAIRSSSNGKEFVAAVKDKFGLDIMVIQGAQEAELIYDGVKQVFPIGAENVLIMDIGGGSTEFIIANVKGVQWKQSFELGVARIFDQVNPSAPMQSKQVEQVNTMILDSLEPLFYQLKQQPIGALVGSSGSFDIIAAMVAAHVHPHLTMSKLTSYKIMKTDFEALNATFLNTTIEERLKLEAMDVDRVEVIVLASVFIKFMVNHLGLNHFYQCNYALKEGAIYQILNNKLKVSR</sequence>
<protein>
    <submittedName>
        <fullName evidence="2">Exopolyphosphatase / guanosine-5'-triphosphate,3'-diphosphate pyrophosphatase</fullName>
    </submittedName>
</protein>
<name>A0A521D7G5_SACCC</name>
<dbReference type="InterPro" id="IPR003695">
    <property type="entry name" value="Ppx_GppA_N"/>
</dbReference>
<dbReference type="GO" id="GO:0016462">
    <property type="term" value="F:pyrophosphatase activity"/>
    <property type="evidence" value="ECO:0007669"/>
    <property type="project" value="TreeGrafter"/>
</dbReference>
<evidence type="ECO:0000313" key="2">
    <source>
        <dbReference type="EMBL" id="SMO66840.1"/>
    </source>
</evidence>
<dbReference type="InterPro" id="IPR050273">
    <property type="entry name" value="GppA/Ppx_hydrolase"/>
</dbReference>
<proteinExistence type="predicted"/>